<dbReference type="PANTHER" id="PTHR37536">
    <property type="entry name" value="PUTATIVE (AFU_ORTHOLOGUE AFUA_3G02970)-RELATED"/>
    <property type="match status" value="1"/>
</dbReference>
<dbReference type="GO" id="GO:0006508">
    <property type="term" value="P:proteolysis"/>
    <property type="evidence" value="ECO:0007669"/>
    <property type="project" value="InterPro"/>
</dbReference>
<name>A0A9W8Z2G2_9PEZI</name>
<dbReference type="InterPro" id="IPR000250">
    <property type="entry name" value="Peptidase_G1"/>
</dbReference>
<organism evidence="4 5">
    <name type="scientific">Gnomoniopsis smithogilvyi</name>
    <dbReference type="NCBI Taxonomy" id="1191159"/>
    <lineage>
        <taxon>Eukaryota</taxon>
        <taxon>Fungi</taxon>
        <taxon>Dikarya</taxon>
        <taxon>Ascomycota</taxon>
        <taxon>Pezizomycotina</taxon>
        <taxon>Sordariomycetes</taxon>
        <taxon>Sordariomycetidae</taxon>
        <taxon>Diaporthales</taxon>
        <taxon>Gnomoniaceae</taxon>
        <taxon>Gnomoniopsis</taxon>
    </lineage>
</organism>
<evidence type="ECO:0000256" key="2">
    <source>
        <dbReference type="SAM" id="MobiDB-lite"/>
    </source>
</evidence>
<keyword evidence="5" id="KW-1185">Reference proteome</keyword>
<dbReference type="InterPro" id="IPR038656">
    <property type="entry name" value="Peptidase_G1_sf"/>
</dbReference>
<dbReference type="CDD" id="cd13426">
    <property type="entry name" value="Peptidase_G1"/>
    <property type="match status" value="1"/>
</dbReference>
<comment type="caution">
    <text evidence="4">The sequence shown here is derived from an EMBL/GenBank/DDBJ whole genome shotgun (WGS) entry which is preliminary data.</text>
</comment>
<evidence type="ECO:0000313" key="4">
    <source>
        <dbReference type="EMBL" id="KAJ4397419.1"/>
    </source>
</evidence>
<reference evidence="4" key="1">
    <citation type="submission" date="2022-10" db="EMBL/GenBank/DDBJ databases">
        <title>Tapping the CABI collections for fungal endophytes: first genome assemblies for Collariella, Neodidymelliopsis, Ascochyta clinopodiicola, Didymella pomorum, Didymosphaeria variabile, Neocosmospora piperis and Neocucurbitaria cava.</title>
        <authorList>
            <person name="Hill R."/>
        </authorList>
    </citation>
    <scope>NUCLEOTIDE SEQUENCE</scope>
    <source>
        <strain evidence="4">IMI 355082</strain>
    </source>
</reference>
<feature type="signal peptide" evidence="3">
    <location>
        <begin position="1"/>
        <end position="21"/>
    </location>
</feature>
<dbReference type="InterPro" id="IPR013320">
    <property type="entry name" value="ConA-like_dom_sf"/>
</dbReference>
<proteinExistence type="predicted"/>
<dbReference type="Pfam" id="PF01828">
    <property type="entry name" value="Peptidase_A4"/>
    <property type="match status" value="1"/>
</dbReference>
<gene>
    <name evidence="4" type="ORF">N0V93_001646</name>
</gene>
<feature type="active site" description="Proton acceptor" evidence="1">
    <location>
        <position position="224"/>
    </location>
</feature>
<sequence>MNLTTLVHYFLLLAASSVADGQQHGVPSLSRKERAAALRDEHFGIPTKKSSPPLSHPLQSRDLKPSSPGVSYHWAGAVVPPPSGENITSVTSTMTLPELTAPDDVREGPGGEYFLYVWVGIDGLESVDPGDCNSLWQTGFAGQIKNGVTTWWGWVCYLWDENEDAVFDTYILDASSGDTVNMTVQALNSSEGVFWLDNLSTGNSTSYPVTGGGLCMQQAEWIVEDPWAGGTEAIAYMLVWPDFGTMTFDNAVAYTDKGTSVTPTGTGSTQYVVESYYDNNITQNSVSVTDSSVSVTWLESGPGTKLGASSDA</sequence>
<feature type="region of interest" description="Disordered" evidence="2">
    <location>
        <begin position="42"/>
        <end position="67"/>
    </location>
</feature>
<dbReference type="AlphaFoldDB" id="A0A9W8Z2G2"/>
<dbReference type="SUPFAM" id="SSF49899">
    <property type="entry name" value="Concanavalin A-like lectins/glucanases"/>
    <property type="match status" value="1"/>
</dbReference>
<dbReference type="EMBL" id="JAPEVB010000001">
    <property type="protein sequence ID" value="KAJ4397419.1"/>
    <property type="molecule type" value="Genomic_DNA"/>
</dbReference>
<evidence type="ECO:0000256" key="1">
    <source>
        <dbReference type="PIRSR" id="PIRSR600250-50"/>
    </source>
</evidence>
<keyword evidence="3" id="KW-0732">Signal</keyword>
<dbReference type="Proteomes" id="UP001140453">
    <property type="component" value="Unassembled WGS sequence"/>
</dbReference>
<dbReference type="PANTHER" id="PTHR37536:SF1">
    <property type="entry name" value="ASPERGILLOPEPSIN, PUTAITVE (AFU_ORTHOLOGUE AFUA_7G01200)"/>
    <property type="match status" value="1"/>
</dbReference>
<dbReference type="OrthoDB" id="2862635at2759"/>
<protein>
    <submittedName>
        <fullName evidence="4">Uncharacterized protein</fullName>
    </submittedName>
</protein>
<feature type="chain" id="PRO_5040759921" evidence="3">
    <location>
        <begin position="22"/>
        <end position="312"/>
    </location>
</feature>
<dbReference type="GO" id="GO:0070007">
    <property type="term" value="F:glutamic-type endopeptidase activity"/>
    <property type="evidence" value="ECO:0007669"/>
    <property type="project" value="InterPro"/>
</dbReference>
<dbReference type="Gene3D" id="2.60.120.700">
    <property type="entry name" value="Peptidase G1"/>
    <property type="match status" value="1"/>
</dbReference>
<evidence type="ECO:0000256" key="3">
    <source>
        <dbReference type="SAM" id="SignalP"/>
    </source>
</evidence>
<accession>A0A9W8Z2G2</accession>
<evidence type="ECO:0000313" key="5">
    <source>
        <dbReference type="Proteomes" id="UP001140453"/>
    </source>
</evidence>